<dbReference type="Pfam" id="PF20613">
    <property type="entry name" value="HipA_2"/>
    <property type="match status" value="1"/>
</dbReference>
<dbReference type="InterPro" id="IPR046748">
    <property type="entry name" value="HipA_2"/>
</dbReference>
<dbReference type="Proteomes" id="UP000291117">
    <property type="component" value="Unassembled WGS sequence"/>
</dbReference>
<evidence type="ECO:0000313" key="3">
    <source>
        <dbReference type="Proteomes" id="UP000291117"/>
    </source>
</evidence>
<protein>
    <recommendedName>
        <fullName evidence="1">HipA-like kinase domain-containing protein</fullName>
    </recommendedName>
</protein>
<gene>
    <name evidence="2" type="ORF">EZ444_24000</name>
</gene>
<accession>A0A4R0MIG8</accession>
<evidence type="ECO:0000313" key="2">
    <source>
        <dbReference type="EMBL" id="TCC86368.1"/>
    </source>
</evidence>
<comment type="caution">
    <text evidence="2">The sequence shown here is derived from an EMBL/GenBank/DDBJ whole genome shotgun (WGS) entry which is preliminary data.</text>
</comment>
<dbReference type="OrthoDB" id="1092050at2"/>
<feature type="domain" description="HipA-like kinase" evidence="1">
    <location>
        <begin position="10"/>
        <end position="164"/>
    </location>
</feature>
<keyword evidence="3" id="KW-1185">Reference proteome</keyword>
<dbReference type="AlphaFoldDB" id="A0A4R0MIG8"/>
<sequence length="236" mass="27333">MSLKTEEIDCLFYEIVSKRFLDRLDVPSPELALVLISANSYAEETLNRHKRFCKPSQIYLGSKEIKGAEDLHGISSVVKKGAFNQILNPYDLVRIALFDLWIDNCDRGKNENYNLLIAQQDLGRKFYAFDHAFCFGGLERLRMFNELHPVSSNNKLIASTYFKKILPYLNKRTSKEIVDNFLSLQAHEIEQIISESYDDCPKAWAIPAQLKERMILFLTNANRIGIIKNLMWSLFK</sequence>
<reference evidence="2 3" key="1">
    <citation type="submission" date="2019-02" db="EMBL/GenBank/DDBJ databases">
        <title>Pedobacter sp. RP-3-8 sp. nov., isolated from Arctic soil.</title>
        <authorList>
            <person name="Dahal R.H."/>
        </authorList>
    </citation>
    <scope>NUCLEOTIDE SEQUENCE [LARGE SCALE GENOMIC DNA]</scope>
    <source>
        <strain evidence="2 3">RP-3-8</strain>
    </source>
</reference>
<dbReference type="EMBL" id="SJSM01000027">
    <property type="protein sequence ID" value="TCC86368.1"/>
    <property type="molecule type" value="Genomic_DNA"/>
</dbReference>
<evidence type="ECO:0000259" key="1">
    <source>
        <dbReference type="Pfam" id="PF20613"/>
    </source>
</evidence>
<name>A0A4R0MIG8_9SPHI</name>
<proteinExistence type="predicted"/>
<organism evidence="2 3">
    <name type="scientific">Pedobacter hiemivivus</name>
    <dbReference type="NCBI Taxonomy" id="2530454"/>
    <lineage>
        <taxon>Bacteria</taxon>
        <taxon>Pseudomonadati</taxon>
        <taxon>Bacteroidota</taxon>
        <taxon>Sphingobacteriia</taxon>
        <taxon>Sphingobacteriales</taxon>
        <taxon>Sphingobacteriaceae</taxon>
        <taxon>Pedobacter</taxon>
    </lineage>
</organism>